<dbReference type="PANTHER" id="PTHR13165">
    <property type="entry name" value="ARSENITE-RESISTANCE PROTEIN 2"/>
    <property type="match status" value="1"/>
</dbReference>
<dbReference type="CDD" id="cd00590">
    <property type="entry name" value="RRM_SF"/>
    <property type="match status" value="1"/>
</dbReference>
<dbReference type="Proteomes" id="UP001235939">
    <property type="component" value="Chromosome 04"/>
</dbReference>
<evidence type="ECO:0000256" key="5">
    <source>
        <dbReference type="ARBA" id="ARBA00030701"/>
    </source>
</evidence>
<evidence type="ECO:0000256" key="4">
    <source>
        <dbReference type="ARBA" id="ARBA00023242"/>
    </source>
</evidence>
<accession>A0ABY6KF64</accession>
<dbReference type="PANTHER" id="PTHR13165:SF0">
    <property type="entry name" value="SERRATE RNA EFFECTOR MOLECULE HOMOLOG"/>
    <property type="match status" value="1"/>
</dbReference>
<feature type="domain" description="SERRATE/Ars2 C-terminal" evidence="7">
    <location>
        <begin position="425"/>
        <end position="580"/>
    </location>
</feature>
<dbReference type="InterPro" id="IPR035979">
    <property type="entry name" value="RBD_domain_sf"/>
</dbReference>
<dbReference type="InterPro" id="IPR007042">
    <property type="entry name" value="SERRATE/Ars2_C"/>
</dbReference>
<evidence type="ECO:0000313" key="10">
    <source>
        <dbReference type="Proteomes" id="UP001235939"/>
    </source>
</evidence>
<dbReference type="InterPro" id="IPR012677">
    <property type="entry name" value="Nucleotide-bd_a/b_plait_sf"/>
</dbReference>
<feature type="compositionally biased region" description="Basic and acidic residues" evidence="6">
    <location>
        <begin position="169"/>
        <end position="194"/>
    </location>
</feature>
<sequence length="614" mass="70998">MYRQQVLTAVSRRDESRNYGYDMGFPNMGPPGMWGGPPADMMPGPGFMMRDEPSGMTQPPMMTFKQFLNSQDDTIDDQEAVKKYGEYKLEFKKQQISEFFLSHKEEEWFKSKYHPEEYGKRKAEQKSSQKKRLEVFMELMNKGWLDNFSLDGEKSDKILRFLDAGSRAGSDDEGPKPEAPEKGDKKEEGEKKEENGEEDEEEPKEPKPRPLHKTQSIFLRNLAPNITKKEVELICKKYPGYLRVAIADPQPDRRFFRRGWVTFKPNVNIKDICWDLNNIRLVQLRDYELGAIVNRDLTRRIRMVNGITSHKAVARSDVKTAARLVHHLDSQKGVWGEEGPNPLLQNITDYLIEEASAEEEELLGVSTNAEDHEEESVLERDEPLLQVLDRLVLYLRVVHSVDYYNCSDYPSEDEMPNRCGLLHVRGSAPSSKVTQQEINSYLEPFNQKIQAFLQPQTRLSEEEALRMGKKDSEVEVEKFVQSNTQELGKDKWLCPLSGKKFKGPEFVRKHIFNKHSDKVEEVKEEVEYFNNYLMDPRRPQLPEHPANKGRPDMMGPPFGGPPFMRPMPPAMGFPGFGRPDMFGRPFKRTYGGRYSDPRKIIPYRDLDAPEDADI</sequence>
<evidence type="ECO:0000313" key="9">
    <source>
        <dbReference type="EMBL" id="UYV66305.1"/>
    </source>
</evidence>
<reference evidence="9 10" key="1">
    <citation type="submission" date="2022-01" db="EMBL/GenBank/DDBJ databases">
        <title>A chromosomal length assembly of Cordylochernes scorpioides.</title>
        <authorList>
            <person name="Zeh D."/>
            <person name="Zeh J."/>
        </authorList>
    </citation>
    <scope>NUCLEOTIDE SEQUENCE [LARGE SCALE GENOMIC DNA]</scope>
    <source>
        <strain evidence="9">IN4F17</strain>
        <tissue evidence="9">Whole Body</tissue>
    </source>
</reference>
<gene>
    <name evidence="9" type="ORF">LAZ67_4001271</name>
</gene>
<dbReference type="EMBL" id="CP092866">
    <property type="protein sequence ID" value="UYV66305.1"/>
    <property type="molecule type" value="Genomic_DNA"/>
</dbReference>
<feature type="domain" description="SERRATE/Ars2 N-terminal" evidence="8">
    <location>
        <begin position="65"/>
        <end position="164"/>
    </location>
</feature>
<feature type="region of interest" description="Disordered" evidence="6">
    <location>
        <begin position="165"/>
        <end position="216"/>
    </location>
</feature>
<name>A0ABY6KF64_9ARAC</name>
<comment type="subcellular location">
    <subcellularLocation>
        <location evidence="1">Nucleus</location>
    </subcellularLocation>
</comment>
<dbReference type="Gene3D" id="3.30.70.330">
    <property type="match status" value="1"/>
</dbReference>
<evidence type="ECO:0000256" key="6">
    <source>
        <dbReference type="SAM" id="MobiDB-lite"/>
    </source>
</evidence>
<keyword evidence="4" id="KW-0539">Nucleus</keyword>
<evidence type="ECO:0000259" key="7">
    <source>
        <dbReference type="Pfam" id="PF04959"/>
    </source>
</evidence>
<organism evidence="9 10">
    <name type="scientific">Cordylochernes scorpioides</name>
    <dbReference type="NCBI Taxonomy" id="51811"/>
    <lineage>
        <taxon>Eukaryota</taxon>
        <taxon>Metazoa</taxon>
        <taxon>Ecdysozoa</taxon>
        <taxon>Arthropoda</taxon>
        <taxon>Chelicerata</taxon>
        <taxon>Arachnida</taxon>
        <taxon>Pseudoscorpiones</taxon>
        <taxon>Cheliferoidea</taxon>
        <taxon>Chernetidae</taxon>
        <taxon>Cordylochernes</taxon>
    </lineage>
</organism>
<proteinExistence type="inferred from homology"/>
<dbReference type="InterPro" id="IPR021933">
    <property type="entry name" value="SERRATE/Ars2_N"/>
</dbReference>
<dbReference type="SUPFAM" id="SSF54928">
    <property type="entry name" value="RNA-binding domain, RBD"/>
    <property type="match status" value="1"/>
</dbReference>
<dbReference type="InterPro" id="IPR039727">
    <property type="entry name" value="SE/Ars2"/>
</dbReference>
<keyword evidence="10" id="KW-1185">Reference proteome</keyword>
<evidence type="ECO:0000256" key="1">
    <source>
        <dbReference type="ARBA" id="ARBA00004123"/>
    </source>
</evidence>
<evidence type="ECO:0000259" key="8">
    <source>
        <dbReference type="Pfam" id="PF12066"/>
    </source>
</evidence>
<evidence type="ECO:0000256" key="3">
    <source>
        <dbReference type="ARBA" id="ARBA00017364"/>
    </source>
</evidence>
<dbReference type="Pfam" id="PF12066">
    <property type="entry name" value="SERRATE_Ars2_N"/>
    <property type="match status" value="1"/>
</dbReference>
<comment type="similarity">
    <text evidence="2">Belongs to the ARS2 family.</text>
</comment>
<protein>
    <recommendedName>
        <fullName evidence="3">Serrate RNA effector molecule homolog</fullName>
    </recommendedName>
    <alternativeName>
        <fullName evidence="5">Arsenite-resistance protein 2 homolog</fullName>
    </alternativeName>
</protein>
<dbReference type="Pfam" id="PF04959">
    <property type="entry name" value="ARS2"/>
    <property type="match status" value="1"/>
</dbReference>
<evidence type="ECO:0000256" key="2">
    <source>
        <dbReference type="ARBA" id="ARBA00005407"/>
    </source>
</evidence>